<protein>
    <submittedName>
        <fullName evidence="2">Uncharacterized protein</fullName>
    </submittedName>
</protein>
<dbReference type="RefSeq" id="XP_020434551.1">
    <property type="nucleotide sequence ID" value="XM_020575756.1"/>
</dbReference>
<dbReference type="Gene3D" id="2.60.40.10">
    <property type="entry name" value="Immunoglobulins"/>
    <property type="match status" value="1"/>
</dbReference>
<dbReference type="SUPFAM" id="SSF81296">
    <property type="entry name" value="E set domains"/>
    <property type="match status" value="1"/>
</dbReference>
<dbReference type="STRING" id="670386.D3B8R6"/>
<name>D3B8R6_HETP5</name>
<proteinExistence type="predicted"/>
<evidence type="ECO:0000313" key="2">
    <source>
        <dbReference type="EMBL" id="EFA82434.1"/>
    </source>
</evidence>
<comment type="caution">
    <text evidence="2">The sequence shown here is derived from an EMBL/GenBank/DDBJ whole genome shotgun (WGS) entry which is preliminary data.</text>
</comment>
<dbReference type="InterPro" id="IPR013783">
    <property type="entry name" value="Ig-like_fold"/>
</dbReference>
<feature type="repeat" description="Filamin" evidence="1">
    <location>
        <begin position="1"/>
        <end position="45"/>
    </location>
</feature>
<accession>D3B8R6</accession>
<dbReference type="PROSITE" id="PS50194">
    <property type="entry name" value="FILAMIN_REPEAT"/>
    <property type="match status" value="1"/>
</dbReference>
<dbReference type="AlphaFoldDB" id="D3B8R6"/>
<dbReference type="InterPro" id="IPR014756">
    <property type="entry name" value="Ig_E-set"/>
</dbReference>
<gene>
    <name evidence="2" type="ORF">PPL_04859</name>
</gene>
<dbReference type="InterPro" id="IPR017868">
    <property type="entry name" value="Filamin/ABP280_repeat-like"/>
</dbReference>
<evidence type="ECO:0000256" key="1">
    <source>
        <dbReference type="PROSITE-ProRule" id="PRU00087"/>
    </source>
</evidence>
<reference evidence="2 3" key="1">
    <citation type="journal article" date="2011" name="Genome Res.">
        <title>Phylogeny-wide analysis of social amoeba genomes highlights ancient origins for complex intercellular communication.</title>
        <authorList>
            <person name="Heidel A.J."/>
            <person name="Lawal H.M."/>
            <person name="Felder M."/>
            <person name="Schilde C."/>
            <person name="Helps N.R."/>
            <person name="Tunggal B."/>
            <person name="Rivero F."/>
            <person name="John U."/>
            <person name="Schleicher M."/>
            <person name="Eichinger L."/>
            <person name="Platzer M."/>
            <person name="Noegel A.A."/>
            <person name="Schaap P."/>
            <person name="Gloeckner G."/>
        </authorList>
    </citation>
    <scope>NUCLEOTIDE SEQUENCE [LARGE SCALE GENOMIC DNA]</scope>
    <source>
        <strain evidence="3">ATCC 26659 / Pp 5 / PN500</strain>
    </source>
</reference>
<dbReference type="InParanoid" id="D3B8R6"/>
<evidence type="ECO:0000313" key="3">
    <source>
        <dbReference type="Proteomes" id="UP000001396"/>
    </source>
</evidence>
<dbReference type="Proteomes" id="UP000001396">
    <property type="component" value="Unassembled WGS sequence"/>
</dbReference>
<dbReference type="EMBL" id="ADBJ01000020">
    <property type="protein sequence ID" value="EFA82434.1"/>
    <property type="molecule type" value="Genomic_DNA"/>
</dbReference>
<dbReference type="GeneID" id="31360346"/>
<sequence length="51" mass="5816">MPYIYEQRKSDYSMLTLSPMSSGEYSISIRIEDNHICGSPFPCIIIDGKVE</sequence>
<keyword evidence="3" id="KW-1185">Reference proteome</keyword>
<organism evidence="2 3">
    <name type="scientific">Heterostelium pallidum (strain ATCC 26659 / Pp 5 / PN500)</name>
    <name type="common">Cellular slime mold</name>
    <name type="synonym">Polysphondylium pallidum</name>
    <dbReference type="NCBI Taxonomy" id="670386"/>
    <lineage>
        <taxon>Eukaryota</taxon>
        <taxon>Amoebozoa</taxon>
        <taxon>Evosea</taxon>
        <taxon>Eumycetozoa</taxon>
        <taxon>Dictyostelia</taxon>
        <taxon>Acytosteliales</taxon>
        <taxon>Acytosteliaceae</taxon>
        <taxon>Heterostelium</taxon>
    </lineage>
</organism>